<dbReference type="Proteomes" id="UP000184031">
    <property type="component" value="Unassembled WGS sequence"/>
</dbReference>
<evidence type="ECO:0000313" key="4">
    <source>
        <dbReference type="Proteomes" id="UP000184031"/>
    </source>
</evidence>
<feature type="chain" id="PRO_5009920348" description="DUF541 domain-containing protein" evidence="1">
    <location>
        <begin position="19"/>
        <end position="205"/>
    </location>
</feature>
<accession>A0A1M6QJ38</accession>
<proteinExistence type="predicted"/>
<dbReference type="RefSeq" id="WP_090336475.1">
    <property type="nucleotide sequence ID" value="NZ_FOKU01000001.1"/>
</dbReference>
<dbReference type="STRING" id="1055723.SAMN05216293_0618"/>
<evidence type="ECO:0008006" key="6">
    <source>
        <dbReference type="Google" id="ProtNLM"/>
    </source>
</evidence>
<comment type="caution">
    <text evidence="3">The sequence shown here is derived from an EMBL/GenBank/DDBJ whole genome shotgun (WGS) entry which is preliminary data.</text>
</comment>
<keyword evidence="5" id="KW-1185">Reference proteome</keyword>
<dbReference type="EMBL" id="FRAT01000001">
    <property type="protein sequence ID" value="SHK20216.1"/>
    <property type="molecule type" value="Genomic_DNA"/>
</dbReference>
<keyword evidence="1" id="KW-0732">Signal</keyword>
<evidence type="ECO:0000256" key="1">
    <source>
        <dbReference type="SAM" id="SignalP"/>
    </source>
</evidence>
<dbReference type="OrthoDB" id="1421131at2"/>
<evidence type="ECO:0000313" key="3">
    <source>
        <dbReference type="EMBL" id="SHK20216.1"/>
    </source>
</evidence>
<dbReference type="EMBL" id="FOKU01000001">
    <property type="protein sequence ID" value="SFB71154.1"/>
    <property type="molecule type" value="Genomic_DNA"/>
</dbReference>
<evidence type="ECO:0000313" key="2">
    <source>
        <dbReference type="EMBL" id="SFB71154.1"/>
    </source>
</evidence>
<dbReference type="Pfam" id="PF04402">
    <property type="entry name" value="SIMPL"/>
    <property type="match status" value="1"/>
</dbReference>
<dbReference type="AlphaFoldDB" id="A0A1M6QJ38"/>
<feature type="signal peptide" evidence="1">
    <location>
        <begin position="1"/>
        <end position="18"/>
    </location>
</feature>
<organism evidence="3 4">
    <name type="scientific">Flagellimonas taeanensis</name>
    <dbReference type="NCBI Taxonomy" id="1005926"/>
    <lineage>
        <taxon>Bacteria</taxon>
        <taxon>Pseudomonadati</taxon>
        <taxon>Bacteroidota</taxon>
        <taxon>Flavobacteriia</taxon>
        <taxon>Flavobacteriales</taxon>
        <taxon>Flavobacteriaceae</taxon>
        <taxon>Flagellimonas</taxon>
    </lineage>
</organism>
<name>A0A1M6QJ38_9FLAO</name>
<gene>
    <name evidence="2" type="ORF">SAMN04487891_101610</name>
    <name evidence="3" type="ORF">SAMN05216293_0618</name>
</gene>
<reference evidence="3 4" key="1">
    <citation type="submission" date="2016-11" db="EMBL/GenBank/DDBJ databases">
        <authorList>
            <person name="Varghese N."/>
            <person name="Submissions S."/>
        </authorList>
    </citation>
    <scope>NUCLEOTIDE SEQUENCE [LARGE SCALE GENOMIC DNA]</scope>
    <source>
        <strain evidence="3 4">CGMCC 1.12174</strain>
        <strain evidence="2 5">DSM 26351</strain>
    </source>
</reference>
<sequence length="205" mass="22699">MKSIVYILLAFLPLLGMAQEKNTTIKVSAKAVHIDPSPIYKATVSLSTAFTSYLPDGIDLKQLKSDYKKAVESHGIAWDEIKETPHEFGFETMGYDKEGAVYEFTTTSVEKMRDFLGIRSLGVQRLNAVAILEIDPNEARSLSEMALKDATAKANAIALALGKELGTVEAVEDNQFMGKQVETSIYYDRPVGEYIYTLQVVFATK</sequence>
<dbReference type="Proteomes" id="UP000198940">
    <property type="component" value="Unassembled WGS sequence"/>
</dbReference>
<protein>
    <recommendedName>
        <fullName evidence="6">DUF541 domain-containing protein</fullName>
    </recommendedName>
</protein>
<evidence type="ECO:0000313" key="5">
    <source>
        <dbReference type="Proteomes" id="UP000198940"/>
    </source>
</evidence>
<dbReference type="InterPro" id="IPR007497">
    <property type="entry name" value="SIMPL/DUF541"/>
</dbReference>